<organism evidence="2 3">
    <name type="scientific">Paracoccus haematequi</name>
    <dbReference type="NCBI Taxonomy" id="2491866"/>
    <lineage>
        <taxon>Bacteria</taxon>
        <taxon>Pseudomonadati</taxon>
        <taxon>Pseudomonadota</taxon>
        <taxon>Alphaproteobacteria</taxon>
        <taxon>Rhodobacterales</taxon>
        <taxon>Paracoccaceae</taxon>
        <taxon>Paracoccus</taxon>
    </lineage>
</organism>
<dbReference type="RefSeq" id="WP_126154424.1">
    <property type="nucleotide sequence ID" value="NZ_UZWE01000029.1"/>
</dbReference>
<dbReference type="GO" id="GO:0050334">
    <property type="term" value="F:thiaminase activity"/>
    <property type="evidence" value="ECO:0007669"/>
    <property type="project" value="UniProtKB-EC"/>
</dbReference>
<keyword evidence="3" id="KW-1185">Reference proteome</keyword>
<proteinExistence type="predicted"/>
<evidence type="ECO:0000313" key="3">
    <source>
        <dbReference type="Proteomes" id="UP000270743"/>
    </source>
</evidence>
<dbReference type="EMBL" id="UZWE01000029">
    <property type="protein sequence ID" value="VDS08778.1"/>
    <property type="molecule type" value="Genomic_DNA"/>
</dbReference>
<dbReference type="InterPro" id="IPR050967">
    <property type="entry name" value="Thiamine_Salvage_TenA"/>
</dbReference>
<dbReference type="Pfam" id="PF03070">
    <property type="entry name" value="TENA_THI-4"/>
    <property type="match status" value="1"/>
</dbReference>
<evidence type="ECO:0000313" key="2">
    <source>
        <dbReference type="EMBL" id="VDS08778.1"/>
    </source>
</evidence>
<dbReference type="PANTHER" id="PTHR43198:SF2">
    <property type="entry name" value="SI:CH1073-67J19.1-RELATED"/>
    <property type="match status" value="1"/>
</dbReference>
<dbReference type="InterPro" id="IPR016084">
    <property type="entry name" value="Haem_Oase-like_multi-hlx"/>
</dbReference>
<evidence type="ECO:0000259" key="1">
    <source>
        <dbReference type="Pfam" id="PF03070"/>
    </source>
</evidence>
<feature type="domain" description="Thiaminase-2/PQQC" evidence="1">
    <location>
        <begin position="15"/>
        <end position="217"/>
    </location>
</feature>
<dbReference type="EC" id="3.5.99.2" evidence="2"/>
<dbReference type="PANTHER" id="PTHR43198">
    <property type="entry name" value="BIFUNCTIONAL TH2 PROTEIN"/>
    <property type="match status" value="1"/>
</dbReference>
<dbReference type="Gene3D" id="1.20.910.10">
    <property type="entry name" value="Heme oxygenase-like"/>
    <property type="match status" value="1"/>
</dbReference>
<dbReference type="OrthoDB" id="34166at2"/>
<dbReference type="InterPro" id="IPR004305">
    <property type="entry name" value="Thiaminase-2/PQQC"/>
</dbReference>
<sequence>MSYGLCFSRWRAGAPDWDAYVRAPFVAALADGSLPRGAFLTYLAQDYLFLIHFARAWSLAVTKAGSLAEMRACSATVHALLETETRLHVALCGRAGITEDALASAVEAPQNLAYTRYVLEAGYSGDFLDLLAALAPCVLGYGEIGARLLAEPHAPDYADWIATYGGAGYQALCHDTAALIDGAVQCRLGLDAPSLPRWVQLQGHFSTATRLEAQFWTVAG</sequence>
<dbReference type="SUPFAM" id="SSF48613">
    <property type="entry name" value="Heme oxygenase-like"/>
    <property type="match status" value="1"/>
</dbReference>
<dbReference type="GO" id="GO:0005829">
    <property type="term" value="C:cytosol"/>
    <property type="evidence" value="ECO:0007669"/>
    <property type="project" value="TreeGrafter"/>
</dbReference>
<accession>A0A3S5D417</accession>
<dbReference type="AlphaFoldDB" id="A0A3S5D417"/>
<gene>
    <name evidence="2" type="primary">tenA</name>
    <name evidence="2" type="ORF">PARHAE_01962</name>
</gene>
<name>A0A3S5D417_9RHOB</name>
<dbReference type="Proteomes" id="UP000270743">
    <property type="component" value="Unassembled WGS sequence"/>
</dbReference>
<protein>
    <submittedName>
        <fullName evidence="2">Thiaminase-2</fullName>
        <ecNumber evidence="2">3.5.99.2</ecNumber>
    </submittedName>
</protein>
<dbReference type="CDD" id="cd19367">
    <property type="entry name" value="TenA_C_ScTHI20-like"/>
    <property type="match status" value="1"/>
</dbReference>
<reference evidence="2 3" key="1">
    <citation type="submission" date="2018-12" db="EMBL/GenBank/DDBJ databases">
        <authorList>
            <person name="Criscuolo A."/>
        </authorList>
    </citation>
    <scope>NUCLEOTIDE SEQUENCE [LARGE SCALE GENOMIC DNA]</scope>
    <source>
        <strain evidence="2">ACIP1116241</strain>
    </source>
</reference>
<keyword evidence="2" id="KW-0378">Hydrolase</keyword>